<dbReference type="Proteomes" id="UP001519344">
    <property type="component" value="Unassembled WGS sequence"/>
</dbReference>
<name>A0ABS4I2P6_9BACL</name>
<organism evidence="1 2">
    <name type="scientific">Paenibacillus aceris</name>
    <dbReference type="NCBI Taxonomy" id="869555"/>
    <lineage>
        <taxon>Bacteria</taxon>
        <taxon>Bacillati</taxon>
        <taxon>Bacillota</taxon>
        <taxon>Bacilli</taxon>
        <taxon>Bacillales</taxon>
        <taxon>Paenibacillaceae</taxon>
        <taxon>Paenibacillus</taxon>
    </lineage>
</organism>
<accession>A0ABS4I2P6</accession>
<reference evidence="1 2" key="1">
    <citation type="submission" date="2021-03" db="EMBL/GenBank/DDBJ databases">
        <title>Genomic Encyclopedia of Type Strains, Phase IV (KMG-IV): sequencing the most valuable type-strain genomes for metagenomic binning, comparative biology and taxonomic classification.</title>
        <authorList>
            <person name="Goeker M."/>
        </authorList>
    </citation>
    <scope>NUCLEOTIDE SEQUENCE [LARGE SCALE GENOMIC DNA]</scope>
    <source>
        <strain evidence="1 2">DSM 24950</strain>
    </source>
</reference>
<gene>
    <name evidence="1" type="ORF">J2Z65_004412</name>
</gene>
<dbReference type="RefSeq" id="WP_167051877.1">
    <property type="nucleotide sequence ID" value="NZ_JAAOZR010000001.1"/>
</dbReference>
<protein>
    <submittedName>
        <fullName evidence="1">Integrase/recombinase XerD</fullName>
    </submittedName>
</protein>
<evidence type="ECO:0000313" key="1">
    <source>
        <dbReference type="EMBL" id="MBP1965179.1"/>
    </source>
</evidence>
<proteinExistence type="predicted"/>
<keyword evidence="2" id="KW-1185">Reference proteome</keyword>
<comment type="caution">
    <text evidence="1">The sequence shown here is derived from an EMBL/GenBank/DDBJ whole genome shotgun (WGS) entry which is preliminary data.</text>
</comment>
<sequence length="76" mass="9308">MTKINELIDDFKLNQEILGREKKYIDLCLFRLHRWERFTVNGLGVVETEDVTQLHIKKYIQECQRCRKRIKQNDKQ</sequence>
<dbReference type="EMBL" id="JAGGKV010000012">
    <property type="protein sequence ID" value="MBP1965179.1"/>
    <property type="molecule type" value="Genomic_DNA"/>
</dbReference>
<evidence type="ECO:0000313" key="2">
    <source>
        <dbReference type="Proteomes" id="UP001519344"/>
    </source>
</evidence>